<reference evidence="4" key="1">
    <citation type="submission" date="2017-02" db="UniProtKB">
        <authorList>
            <consortium name="WormBaseParasite"/>
        </authorList>
    </citation>
    <scope>IDENTIFICATION</scope>
</reference>
<accession>A0A0N4XH99</accession>
<evidence type="ECO:0000313" key="4">
    <source>
        <dbReference type="WBParaSite" id="NBR_0000190101-mRNA-1"/>
    </source>
</evidence>
<name>A0A0N4XH99_NIPBR</name>
<feature type="region of interest" description="Disordered" evidence="1">
    <location>
        <begin position="1"/>
        <end position="66"/>
    </location>
</feature>
<sequence length="119" mass="13386">MRAYNALQDRPRVSGLSTGVELTSRQEEPRRLRPWEQPTPRPAEPLGPRPIKLPRPRPGVEGGGNHGMNMNLFLGAVSQREILHQEMSNLQLCREASAKKDKICISGSNIGRRKRIKGR</sequence>
<organism evidence="4">
    <name type="scientific">Nippostrongylus brasiliensis</name>
    <name type="common">Rat hookworm</name>
    <dbReference type="NCBI Taxonomy" id="27835"/>
    <lineage>
        <taxon>Eukaryota</taxon>
        <taxon>Metazoa</taxon>
        <taxon>Ecdysozoa</taxon>
        <taxon>Nematoda</taxon>
        <taxon>Chromadorea</taxon>
        <taxon>Rhabditida</taxon>
        <taxon>Rhabditina</taxon>
        <taxon>Rhabditomorpha</taxon>
        <taxon>Strongyloidea</taxon>
        <taxon>Heligmosomidae</taxon>
        <taxon>Nippostrongylus</taxon>
    </lineage>
</organism>
<reference evidence="2 3" key="2">
    <citation type="submission" date="2018-11" db="EMBL/GenBank/DDBJ databases">
        <authorList>
            <consortium name="Pathogen Informatics"/>
        </authorList>
    </citation>
    <scope>NUCLEOTIDE SEQUENCE [LARGE SCALE GENOMIC DNA]</scope>
</reference>
<dbReference type="WBParaSite" id="NBR_0000190101-mRNA-1">
    <property type="protein sequence ID" value="NBR_0000190101-mRNA-1"/>
    <property type="gene ID" value="NBR_0000190101"/>
</dbReference>
<dbReference type="AlphaFoldDB" id="A0A0N4XH99"/>
<proteinExistence type="predicted"/>
<evidence type="ECO:0000313" key="2">
    <source>
        <dbReference type="EMBL" id="VDL65491.1"/>
    </source>
</evidence>
<keyword evidence="3" id="KW-1185">Reference proteome</keyword>
<dbReference type="Proteomes" id="UP000271162">
    <property type="component" value="Unassembled WGS sequence"/>
</dbReference>
<evidence type="ECO:0000256" key="1">
    <source>
        <dbReference type="SAM" id="MobiDB-lite"/>
    </source>
</evidence>
<protein>
    <submittedName>
        <fullName evidence="2 4">Uncharacterized protein</fullName>
    </submittedName>
</protein>
<gene>
    <name evidence="2" type="ORF">NBR_LOCUS1902</name>
</gene>
<dbReference type="EMBL" id="UYSL01001811">
    <property type="protein sequence ID" value="VDL65491.1"/>
    <property type="molecule type" value="Genomic_DNA"/>
</dbReference>
<evidence type="ECO:0000313" key="3">
    <source>
        <dbReference type="Proteomes" id="UP000271162"/>
    </source>
</evidence>
<feature type="compositionally biased region" description="Basic and acidic residues" evidence="1">
    <location>
        <begin position="24"/>
        <end position="34"/>
    </location>
</feature>
<feature type="compositionally biased region" description="Pro residues" evidence="1">
    <location>
        <begin position="37"/>
        <end position="57"/>
    </location>
</feature>